<gene>
    <name evidence="4" type="ORF">ENW48_03975</name>
</gene>
<dbReference type="SUPFAM" id="SSF52821">
    <property type="entry name" value="Rhodanese/Cell cycle control phosphatase"/>
    <property type="match status" value="1"/>
</dbReference>
<feature type="region of interest" description="Disordered" evidence="1">
    <location>
        <begin position="27"/>
        <end position="48"/>
    </location>
</feature>
<feature type="signal peptide" evidence="2">
    <location>
        <begin position="1"/>
        <end position="19"/>
    </location>
</feature>
<dbReference type="InterPro" id="IPR001763">
    <property type="entry name" value="Rhodanese-like_dom"/>
</dbReference>
<dbReference type="InterPro" id="IPR052367">
    <property type="entry name" value="Thiosulfate_ST/Rhodanese-like"/>
</dbReference>
<dbReference type="InterPro" id="IPR036873">
    <property type="entry name" value="Rhodanese-like_dom_sf"/>
</dbReference>
<dbReference type="SMART" id="SM00450">
    <property type="entry name" value="RHOD"/>
    <property type="match status" value="1"/>
</dbReference>
<accession>A0A7C5EP28</accession>
<proteinExistence type="predicted"/>
<reference evidence="4" key="1">
    <citation type="journal article" date="2020" name="mSystems">
        <title>Genome- and Community-Level Interaction Insights into Carbon Utilization and Element Cycling Functions of Hydrothermarchaeota in Hydrothermal Sediment.</title>
        <authorList>
            <person name="Zhou Z."/>
            <person name="Liu Y."/>
            <person name="Xu W."/>
            <person name="Pan J."/>
            <person name="Luo Z.H."/>
            <person name="Li M."/>
        </authorList>
    </citation>
    <scope>NUCLEOTIDE SEQUENCE [LARGE SCALE GENOMIC DNA]</scope>
    <source>
        <strain evidence="4">SpSt-853</strain>
    </source>
</reference>
<protein>
    <submittedName>
        <fullName evidence="4">Sulfurtransferase</fullName>
    </submittedName>
</protein>
<organism evidence="4">
    <name type="scientific">Desulfobacca acetoxidans</name>
    <dbReference type="NCBI Taxonomy" id="60893"/>
    <lineage>
        <taxon>Bacteria</taxon>
        <taxon>Pseudomonadati</taxon>
        <taxon>Thermodesulfobacteriota</taxon>
        <taxon>Desulfobaccia</taxon>
        <taxon>Desulfobaccales</taxon>
        <taxon>Desulfobaccaceae</taxon>
        <taxon>Desulfobacca</taxon>
    </lineage>
</organism>
<feature type="compositionally biased region" description="Basic and acidic residues" evidence="1">
    <location>
        <begin position="36"/>
        <end position="48"/>
    </location>
</feature>
<evidence type="ECO:0000256" key="2">
    <source>
        <dbReference type="SAM" id="SignalP"/>
    </source>
</evidence>
<dbReference type="AlphaFoldDB" id="A0A7C5EP28"/>
<evidence type="ECO:0000256" key="1">
    <source>
        <dbReference type="SAM" id="MobiDB-lite"/>
    </source>
</evidence>
<dbReference type="EMBL" id="DTKJ01000024">
    <property type="protein sequence ID" value="HGZ11361.1"/>
    <property type="molecule type" value="Genomic_DNA"/>
</dbReference>
<dbReference type="GO" id="GO:0016740">
    <property type="term" value="F:transferase activity"/>
    <property type="evidence" value="ECO:0007669"/>
    <property type="project" value="UniProtKB-KW"/>
</dbReference>
<sequence>MRKKSLVSSLMVLGLFVMAQVSGAQSQAPPAPAAGVEKKAGVPEDPKKHTSLGLYVSAKEAYEMWQKDKANIKIVDCRTPEEYVFVGHAPMARNVPGHFVTYQYDTEKKDYRLKENPRFVKEIKSFYQPTDTLLLMCRSGHRAAACIERLAKAGFTRVYNIHDGFEGDKVTDKKDPNYGKRTKNGWKNSGIPWTYDLDPELMYLPKGTKK</sequence>
<comment type="caution">
    <text evidence="4">The sequence shown here is derived from an EMBL/GenBank/DDBJ whole genome shotgun (WGS) entry which is preliminary data.</text>
</comment>
<dbReference type="Gene3D" id="3.40.250.10">
    <property type="entry name" value="Rhodanese-like domain"/>
    <property type="match status" value="1"/>
</dbReference>
<dbReference type="Pfam" id="PF00581">
    <property type="entry name" value="Rhodanese"/>
    <property type="match status" value="1"/>
</dbReference>
<dbReference type="PANTHER" id="PTHR45431">
    <property type="entry name" value="RHODANESE-LIKE DOMAIN-CONTAINING PROTEIN 15, CHLOROPLASTIC"/>
    <property type="match status" value="1"/>
</dbReference>
<dbReference type="PROSITE" id="PS50206">
    <property type="entry name" value="RHODANESE_3"/>
    <property type="match status" value="1"/>
</dbReference>
<dbReference type="PANTHER" id="PTHR45431:SF3">
    <property type="entry name" value="RHODANESE-LIKE DOMAIN-CONTAINING PROTEIN 15, CHLOROPLASTIC"/>
    <property type="match status" value="1"/>
</dbReference>
<evidence type="ECO:0000259" key="3">
    <source>
        <dbReference type="PROSITE" id="PS50206"/>
    </source>
</evidence>
<keyword evidence="2" id="KW-0732">Signal</keyword>
<feature type="domain" description="Rhodanese" evidence="3">
    <location>
        <begin position="68"/>
        <end position="172"/>
    </location>
</feature>
<keyword evidence="4" id="KW-0808">Transferase</keyword>
<evidence type="ECO:0000313" key="4">
    <source>
        <dbReference type="EMBL" id="HGZ11361.1"/>
    </source>
</evidence>
<name>A0A7C5EP28_9BACT</name>
<feature type="chain" id="PRO_5028234022" evidence="2">
    <location>
        <begin position="20"/>
        <end position="210"/>
    </location>
</feature>